<sequence>MRVSCKAGSLLFLLLCSVFLDELPTRDTTFFESDSSSPIFNQSSKAALSCSLLHSRKEDPLPRNLIRPNHPGEEPIADGRLGSLVQSTEGAFTSLFRLHYYLLPSPLPTTTL</sequence>
<protein>
    <recommendedName>
        <fullName evidence="3">Secreted protein</fullName>
    </recommendedName>
</protein>
<geneLocation type="mitochondrion" evidence="2"/>
<name>A0A101LXD4_PICGL</name>
<gene>
    <name evidence="2" type="ORF">ABT39_MTgene6117</name>
</gene>
<keyword evidence="1" id="KW-0732">Signal</keyword>
<evidence type="ECO:0000256" key="1">
    <source>
        <dbReference type="SAM" id="SignalP"/>
    </source>
</evidence>
<feature type="chain" id="PRO_5007100140" description="Secreted protein" evidence="1">
    <location>
        <begin position="21"/>
        <end position="112"/>
    </location>
</feature>
<organism evidence="2">
    <name type="scientific">Picea glauca</name>
    <name type="common">White spruce</name>
    <name type="synonym">Pinus glauca</name>
    <dbReference type="NCBI Taxonomy" id="3330"/>
    <lineage>
        <taxon>Eukaryota</taxon>
        <taxon>Viridiplantae</taxon>
        <taxon>Streptophyta</taxon>
        <taxon>Embryophyta</taxon>
        <taxon>Tracheophyta</taxon>
        <taxon>Spermatophyta</taxon>
        <taxon>Pinopsida</taxon>
        <taxon>Pinidae</taxon>
        <taxon>Conifers I</taxon>
        <taxon>Pinales</taxon>
        <taxon>Pinaceae</taxon>
        <taxon>Picea</taxon>
    </lineage>
</organism>
<reference evidence="2" key="1">
    <citation type="journal article" date="2015" name="Genome Biol. Evol.">
        <title>Organellar Genomes of White Spruce (Picea glauca): Assembly and Annotation.</title>
        <authorList>
            <person name="Jackman S.D."/>
            <person name="Warren R.L."/>
            <person name="Gibb E.A."/>
            <person name="Vandervalk B.P."/>
            <person name="Mohamadi H."/>
            <person name="Chu J."/>
            <person name="Raymond A."/>
            <person name="Pleasance S."/>
            <person name="Coope R."/>
            <person name="Wildung M.R."/>
            <person name="Ritland C.E."/>
            <person name="Bousquet J."/>
            <person name="Jones S.J."/>
            <person name="Bohlmann J."/>
            <person name="Birol I."/>
        </authorList>
    </citation>
    <scope>NUCLEOTIDE SEQUENCE [LARGE SCALE GENOMIC DNA]</scope>
    <source>
        <tissue evidence="2">Flushing bud</tissue>
    </source>
</reference>
<dbReference type="AlphaFoldDB" id="A0A101LXD4"/>
<comment type="caution">
    <text evidence="2">The sequence shown here is derived from an EMBL/GenBank/DDBJ whole genome shotgun (WGS) entry which is preliminary data.</text>
</comment>
<evidence type="ECO:0008006" key="3">
    <source>
        <dbReference type="Google" id="ProtNLM"/>
    </source>
</evidence>
<evidence type="ECO:0000313" key="2">
    <source>
        <dbReference type="EMBL" id="KUM47111.1"/>
    </source>
</evidence>
<dbReference type="EMBL" id="LKAM01000008">
    <property type="protein sequence ID" value="KUM47111.1"/>
    <property type="molecule type" value="Genomic_DNA"/>
</dbReference>
<keyword evidence="2" id="KW-0496">Mitochondrion</keyword>
<proteinExistence type="predicted"/>
<feature type="signal peptide" evidence="1">
    <location>
        <begin position="1"/>
        <end position="20"/>
    </location>
</feature>
<accession>A0A101LXD4</accession>